<accession>A0A1V2DWF4</accession>
<dbReference type="InterPro" id="IPR040026">
    <property type="entry name" value="FliD"/>
</dbReference>
<evidence type="ECO:0000313" key="8">
    <source>
        <dbReference type="EMBL" id="ONF45085.1"/>
    </source>
</evidence>
<comment type="function">
    <text evidence="5">Required for morphogenesis and for the elongation of the flagellar filament by facilitating polymerization of the flagellin monomers at the tip of growing filament. Forms a capping structure, which prevents flagellin subunits (transported through the central channel of the flagellum) from leaking out without polymerization at the distal end.</text>
</comment>
<dbReference type="STRING" id="135739.BTO32_00980"/>
<dbReference type="PANTHER" id="PTHR30288">
    <property type="entry name" value="FLAGELLAR CAP/ASSEMBLY PROTEIN FLID"/>
    <property type="match status" value="1"/>
</dbReference>
<evidence type="ECO:0000256" key="2">
    <source>
        <dbReference type="ARBA" id="ARBA00011255"/>
    </source>
</evidence>
<keyword evidence="9" id="KW-1185">Reference proteome</keyword>
<evidence type="ECO:0000259" key="6">
    <source>
        <dbReference type="Pfam" id="PF02465"/>
    </source>
</evidence>
<comment type="subunit">
    <text evidence="2 5">Homopentamer.</text>
</comment>
<dbReference type="InterPro" id="IPR003481">
    <property type="entry name" value="FliD_N"/>
</dbReference>
<comment type="subcellular location">
    <subcellularLocation>
        <location evidence="5">Secreted</location>
    </subcellularLocation>
    <subcellularLocation>
        <location evidence="5">Bacterial flagellum</location>
    </subcellularLocation>
</comment>
<dbReference type="RefSeq" id="WP_076722580.1">
    <property type="nucleotide sequence ID" value="NZ_MSCW01000001.1"/>
</dbReference>
<gene>
    <name evidence="8" type="ORF">BTO32_00980</name>
</gene>
<dbReference type="Pfam" id="PF07195">
    <property type="entry name" value="FliD_C"/>
    <property type="match status" value="2"/>
</dbReference>
<protein>
    <recommendedName>
        <fullName evidence="5">Flagellar hook-associated protein 2</fullName>
        <shortName evidence="5">HAP2</shortName>
    </recommendedName>
    <alternativeName>
        <fullName evidence="5">Flagellar cap protein</fullName>
    </alternativeName>
</protein>
<comment type="caution">
    <text evidence="8">The sequence shown here is derived from an EMBL/GenBank/DDBJ whole genome shotgun (WGS) entry which is preliminary data.</text>
</comment>
<dbReference type="GO" id="GO:0071973">
    <property type="term" value="P:bacterial-type flagellum-dependent cell motility"/>
    <property type="evidence" value="ECO:0007669"/>
    <property type="project" value="TreeGrafter"/>
</dbReference>
<dbReference type="GO" id="GO:0009421">
    <property type="term" value="C:bacterial-type flagellum filament cap"/>
    <property type="evidence" value="ECO:0007669"/>
    <property type="project" value="InterPro"/>
</dbReference>
<evidence type="ECO:0000313" key="9">
    <source>
        <dbReference type="Proteomes" id="UP000189339"/>
    </source>
</evidence>
<dbReference type="InterPro" id="IPR010809">
    <property type="entry name" value="FliD_C"/>
</dbReference>
<dbReference type="EMBL" id="MSCW01000001">
    <property type="protein sequence ID" value="ONF45085.1"/>
    <property type="molecule type" value="Genomic_DNA"/>
</dbReference>
<keyword evidence="8" id="KW-0966">Cell projection</keyword>
<keyword evidence="5" id="KW-0964">Secreted</keyword>
<dbReference type="GO" id="GO:0007155">
    <property type="term" value="P:cell adhesion"/>
    <property type="evidence" value="ECO:0007669"/>
    <property type="project" value="InterPro"/>
</dbReference>
<feature type="coiled-coil region" evidence="5">
    <location>
        <begin position="587"/>
        <end position="621"/>
    </location>
</feature>
<comment type="similarity">
    <text evidence="1 5">Belongs to the FliD family.</text>
</comment>
<keyword evidence="3 5" id="KW-0175">Coiled coil</keyword>
<evidence type="ECO:0000256" key="1">
    <source>
        <dbReference type="ARBA" id="ARBA00009764"/>
    </source>
</evidence>
<dbReference type="OrthoDB" id="9810816at2"/>
<dbReference type="GO" id="GO:0005576">
    <property type="term" value="C:extracellular region"/>
    <property type="evidence" value="ECO:0007669"/>
    <property type="project" value="UniProtKB-SubCell"/>
</dbReference>
<feature type="domain" description="Flagellar hook-associated protein 2 N-terminal" evidence="6">
    <location>
        <begin position="11"/>
        <end position="108"/>
    </location>
</feature>
<evidence type="ECO:0000259" key="7">
    <source>
        <dbReference type="Pfam" id="PF07195"/>
    </source>
</evidence>
<keyword evidence="8" id="KW-0282">Flagellum</keyword>
<dbReference type="Proteomes" id="UP000189339">
    <property type="component" value="Unassembled WGS sequence"/>
</dbReference>
<evidence type="ECO:0000256" key="5">
    <source>
        <dbReference type="RuleBase" id="RU362066"/>
    </source>
</evidence>
<keyword evidence="4 5" id="KW-0975">Bacterial flagellum</keyword>
<dbReference type="AlphaFoldDB" id="A0A1V2DWF4"/>
<organism evidence="8 9">
    <name type="scientific">Marinobacter lutaoensis</name>
    <dbReference type="NCBI Taxonomy" id="135739"/>
    <lineage>
        <taxon>Bacteria</taxon>
        <taxon>Pseudomonadati</taxon>
        <taxon>Pseudomonadota</taxon>
        <taxon>Gammaproteobacteria</taxon>
        <taxon>Pseudomonadales</taxon>
        <taxon>Marinobacteraceae</taxon>
        <taxon>Marinobacter</taxon>
    </lineage>
</organism>
<dbReference type="PANTHER" id="PTHR30288:SF0">
    <property type="entry name" value="FLAGELLAR HOOK-ASSOCIATED PROTEIN 2"/>
    <property type="match status" value="1"/>
</dbReference>
<feature type="domain" description="Flagellar hook-associated protein 2 C-terminal" evidence="7">
    <location>
        <begin position="566"/>
        <end position="637"/>
    </location>
</feature>
<dbReference type="Pfam" id="PF02465">
    <property type="entry name" value="FliD_N"/>
    <property type="match status" value="1"/>
</dbReference>
<evidence type="ECO:0000256" key="4">
    <source>
        <dbReference type="ARBA" id="ARBA00023143"/>
    </source>
</evidence>
<feature type="domain" description="Flagellar hook-associated protein 2 C-terminal" evidence="7">
    <location>
        <begin position="223"/>
        <end position="383"/>
    </location>
</feature>
<name>A0A1V2DWF4_9GAMM</name>
<reference evidence="8 9" key="1">
    <citation type="submission" date="2016-12" db="EMBL/GenBank/DDBJ databases">
        <title>Marinobacter lutaoensis whole genome sequencing.</title>
        <authorList>
            <person name="Verma A."/>
            <person name="Krishnamurthi S."/>
        </authorList>
    </citation>
    <scope>NUCLEOTIDE SEQUENCE [LARGE SCALE GENOMIC DNA]</scope>
    <source>
        <strain evidence="8 9">T5054</strain>
    </source>
</reference>
<dbReference type="GO" id="GO:0009424">
    <property type="term" value="C:bacterial-type flagellum hook"/>
    <property type="evidence" value="ECO:0007669"/>
    <property type="project" value="UniProtKB-UniRule"/>
</dbReference>
<proteinExistence type="inferred from homology"/>
<keyword evidence="8" id="KW-0969">Cilium</keyword>
<sequence>MASISSLGIGSGVLTSDLVDQLVEAEKAASQERLDYKTERAEAMISAYGTLRSAVTELRLPMRQLSAADNLKAFSATSSHDSVSVSVDSTKASQGSYTVDVLQLAQAQSLASGTFADKDSTAIGTGTLTISTGSESKTITIDGSNNTLQGLADEINEAGIGVSAGVIDTGSGYRLVLSSESTGTANAISIEVSDNDGVSDDATGLSAFAFNDTVQNLEETVVAQDAKVKINGIEITRSTNSFDNVIGGLTFDVTEEGVTSTVKVEQDYAAVTERVSAFVEKFNALQSTIKSLAGYNAETGEGGILTGDSAVRSIQSQLRNILNTVVPGLENASVRTLADVGITTNYETGGLDFDQSKFEEALKNHPDDVTALFAEQGRASDEGIEFLSSGSDTLAGNYRVNITQAATRGGVLGDTALADGVVIDDSNDEFELTVDGKTTLTVQLTQGTYATAEDLVAEIQAQLDASSALNSEGQSVLVDLDDSGVLRFTSTQYGSSSNVSIMSIEDGGAALGLSVKTGTLGKDVAGTIGGVAAEGDGQVLTVTGSGGAKGISIRVTGDATGDRGTIRFIEGIGEQAVNLVTSIVGEDGSLEAKTDGLERELERIQEEQERLDARIESYRERLVAQFTAADTLISQLNTTGDYVTQQLAALAPNSSDD</sequence>
<evidence type="ECO:0000256" key="3">
    <source>
        <dbReference type="ARBA" id="ARBA00023054"/>
    </source>
</evidence>